<accession>A0A510X5B5</accession>
<comment type="subcellular location">
    <subcellularLocation>
        <location evidence="1 7">Cell membrane</location>
        <topology evidence="1 7">Multi-pass membrane protein</topology>
    </subcellularLocation>
</comment>
<evidence type="ECO:0000256" key="5">
    <source>
        <dbReference type="ARBA" id="ARBA00022989"/>
    </source>
</evidence>
<feature type="domain" description="ABC transmembrane type-1" evidence="8">
    <location>
        <begin position="94"/>
        <end position="335"/>
    </location>
</feature>
<evidence type="ECO:0000256" key="7">
    <source>
        <dbReference type="RuleBase" id="RU363032"/>
    </source>
</evidence>
<evidence type="ECO:0000256" key="6">
    <source>
        <dbReference type="ARBA" id="ARBA00023136"/>
    </source>
</evidence>
<keyword evidence="2 7" id="KW-0813">Transport</keyword>
<keyword evidence="11" id="KW-1185">Reference proteome</keyword>
<dbReference type="RefSeq" id="WP_146801898.1">
    <property type="nucleotide sequence ID" value="NZ_BJUK01000007.1"/>
</dbReference>
<evidence type="ECO:0000256" key="1">
    <source>
        <dbReference type="ARBA" id="ARBA00004651"/>
    </source>
</evidence>
<dbReference type="InterPro" id="IPR045621">
    <property type="entry name" value="BPD_transp_1_N"/>
</dbReference>
<dbReference type="PANTHER" id="PTHR43163:SF2">
    <property type="entry name" value="ABC TRANSPORTER PERMEASE PROTEIN"/>
    <property type="match status" value="1"/>
</dbReference>
<feature type="transmembrane region" description="Helical" evidence="7">
    <location>
        <begin position="130"/>
        <end position="163"/>
    </location>
</feature>
<feature type="transmembrane region" description="Helical" evidence="7">
    <location>
        <begin position="313"/>
        <end position="338"/>
    </location>
</feature>
<feature type="transmembrane region" description="Helical" evidence="7">
    <location>
        <begin position="9"/>
        <end position="27"/>
    </location>
</feature>
<keyword evidence="4 7" id="KW-0812">Transmembrane</keyword>
<comment type="caution">
    <text evidence="9">The sequence shown here is derived from an EMBL/GenBank/DDBJ whole genome shotgun (WGS) entry which is preliminary data.</text>
</comment>
<sequence length="349" mass="38179">MIAFLTKRLMHALLVMFIISVIAFAIQDNLGDPIQQMVGQSVPESEREALREQFGLNDPFHVQYLRFAGNALSGDFGTSYFYREPALEVIARHLPATLELVFGATLLIVLLSVPIGVYSAIKPRAWISRFFMGASIIGISIPVFLTAILLIQVFSIGITVSLFPESTAWGAWLNGLLSTDGGMPSFGRGQDLVPVIGHWETNLASLGGLTHLVLPSVALASIMLPLFIRLIRAEMMEVLQSEYVKFARAKGIGVRRIYFVHALKNTMLPVITVGGVQIGTMVAYTILTETVFQWPGMGLMFLDAINRADIPLIVAYLMIVGVIFVVTNTLVDLIYGLVNPTVKLTGKPA</sequence>
<keyword evidence="5 7" id="KW-1133">Transmembrane helix</keyword>
<dbReference type="InterPro" id="IPR035906">
    <property type="entry name" value="MetI-like_sf"/>
</dbReference>
<organism evidence="9 11">
    <name type="scientific">Bisbaumannia pacifica</name>
    <dbReference type="NCBI Taxonomy" id="77098"/>
    <lineage>
        <taxon>Bacteria</taxon>
        <taxon>Pseudomonadati</taxon>
        <taxon>Pseudomonadota</taxon>
        <taxon>Gammaproteobacteria</taxon>
        <taxon>Oceanospirillales</taxon>
        <taxon>Halomonadaceae</taxon>
        <taxon>Bisbaumannia</taxon>
    </lineage>
</organism>
<feature type="transmembrane region" description="Helical" evidence="7">
    <location>
        <begin position="212"/>
        <end position="231"/>
    </location>
</feature>
<reference evidence="10 12" key="2">
    <citation type="submission" date="2020-12" db="EMBL/GenBank/DDBJ databases">
        <title>Draft genome sequence of Halomonas pacifica strain CARE-V15.</title>
        <authorList>
            <person name="Vignesh N."/>
            <person name="Thabitha A."/>
            <person name="Saravanan R."/>
            <person name="Manigandan V."/>
        </authorList>
    </citation>
    <scope>NUCLEOTIDE SEQUENCE [LARGE SCALE GENOMIC DNA]</scope>
    <source>
        <strain evidence="10 12">CARE-V15</strain>
    </source>
</reference>
<proteinExistence type="inferred from homology"/>
<evidence type="ECO:0000259" key="8">
    <source>
        <dbReference type="PROSITE" id="PS50928"/>
    </source>
</evidence>
<reference evidence="9 11" key="1">
    <citation type="submission" date="2019-07" db="EMBL/GenBank/DDBJ databases">
        <title>Whole genome shotgun sequence of Halomonas pacifica NBRC 102220.</title>
        <authorList>
            <person name="Hosoyama A."/>
            <person name="Uohara A."/>
            <person name="Ohji S."/>
            <person name="Ichikawa N."/>
        </authorList>
    </citation>
    <scope>NUCLEOTIDE SEQUENCE [LARGE SCALE GENOMIC DNA]</scope>
    <source>
        <strain evidence="9 11">NBRC 102220</strain>
    </source>
</reference>
<dbReference type="OrthoDB" id="9805855at2"/>
<dbReference type="Pfam" id="PF19300">
    <property type="entry name" value="BPD_transp_1_N"/>
    <property type="match status" value="1"/>
</dbReference>
<evidence type="ECO:0000256" key="3">
    <source>
        <dbReference type="ARBA" id="ARBA00022475"/>
    </source>
</evidence>
<evidence type="ECO:0000256" key="2">
    <source>
        <dbReference type="ARBA" id="ARBA00022448"/>
    </source>
</evidence>
<dbReference type="InterPro" id="IPR000515">
    <property type="entry name" value="MetI-like"/>
</dbReference>
<evidence type="ECO:0000313" key="9">
    <source>
        <dbReference type="EMBL" id="GEK46624.1"/>
    </source>
</evidence>
<keyword evidence="6 7" id="KW-0472">Membrane</keyword>
<dbReference type="GO" id="GO:0005886">
    <property type="term" value="C:plasma membrane"/>
    <property type="evidence" value="ECO:0007669"/>
    <property type="project" value="UniProtKB-SubCell"/>
</dbReference>
<gene>
    <name evidence="9" type="ORF">HPA02_09070</name>
    <name evidence="10" type="ORF">I7V36_02055</name>
</gene>
<evidence type="ECO:0000313" key="12">
    <source>
        <dbReference type="Proteomes" id="UP000651738"/>
    </source>
</evidence>
<dbReference type="PROSITE" id="PS50928">
    <property type="entry name" value="ABC_TM1"/>
    <property type="match status" value="1"/>
</dbReference>
<comment type="similarity">
    <text evidence="7">Belongs to the binding-protein-dependent transport system permease family.</text>
</comment>
<dbReference type="AlphaFoldDB" id="A0A510X5B5"/>
<evidence type="ECO:0000256" key="4">
    <source>
        <dbReference type="ARBA" id="ARBA00022692"/>
    </source>
</evidence>
<feature type="transmembrane region" description="Helical" evidence="7">
    <location>
        <begin position="100"/>
        <end position="118"/>
    </location>
</feature>
<dbReference type="Proteomes" id="UP000321275">
    <property type="component" value="Unassembled WGS sequence"/>
</dbReference>
<dbReference type="EMBL" id="BJUK01000007">
    <property type="protein sequence ID" value="GEK46624.1"/>
    <property type="molecule type" value="Genomic_DNA"/>
</dbReference>
<dbReference type="Proteomes" id="UP000651738">
    <property type="component" value="Unassembled WGS sequence"/>
</dbReference>
<dbReference type="PANTHER" id="PTHR43163">
    <property type="entry name" value="DIPEPTIDE TRANSPORT SYSTEM PERMEASE PROTEIN DPPB-RELATED"/>
    <property type="match status" value="1"/>
</dbReference>
<dbReference type="CDD" id="cd06261">
    <property type="entry name" value="TM_PBP2"/>
    <property type="match status" value="1"/>
</dbReference>
<evidence type="ECO:0000313" key="10">
    <source>
        <dbReference type="EMBL" id="MBH8578865.1"/>
    </source>
</evidence>
<dbReference type="GO" id="GO:0055085">
    <property type="term" value="P:transmembrane transport"/>
    <property type="evidence" value="ECO:0007669"/>
    <property type="project" value="InterPro"/>
</dbReference>
<evidence type="ECO:0000313" key="11">
    <source>
        <dbReference type="Proteomes" id="UP000321275"/>
    </source>
</evidence>
<dbReference type="Gene3D" id="1.10.3720.10">
    <property type="entry name" value="MetI-like"/>
    <property type="match status" value="1"/>
</dbReference>
<dbReference type="SUPFAM" id="SSF161098">
    <property type="entry name" value="MetI-like"/>
    <property type="match status" value="1"/>
</dbReference>
<feature type="transmembrane region" description="Helical" evidence="7">
    <location>
        <begin position="266"/>
        <end position="287"/>
    </location>
</feature>
<keyword evidence="3" id="KW-1003">Cell membrane</keyword>
<dbReference type="Pfam" id="PF00528">
    <property type="entry name" value="BPD_transp_1"/>
    <property type="match status" value="1"/>
</dbReference>
<name>A0A510X5B5_9GAMM</name>
<protein>
    <submittedName>
        <fullName evidence="9 10">ABC transporter permease</fullName>
    </submittedName>
</protein>
<dbReference type="EMBL" id="JAEDAF010000001">
    <property type="protein sequence ID" value="MBH8578865.1"/>
    <property type="molecule type" value="Genomic_DNA"/>
</dbReference>